<dbReference type="GO" id="GO:0016791">
    <property type="term" value="F:phosphatase activity"/>
    <property type="evidence" value="ECO:0007669"/>
    <property type="project" value="TreeGrafter"/>
</dbReference>
<dbReference type="Pfam" id="PF13419">
    <property type="entry name" value="HAD_2"/>
    <property type="match status" value="1"/>
</dbReference>
<name>K2BBF5_9BACT</name>
<evidence type="ECO:0000313" key="1">
    <source>
        <dbReference type="EMBL" id="EKD66083.1"/>
    </source>
</evidence>
<dbReference type="InterPro" id="IPR036412">
    <property type="entry name" value="HAD-like_sf"/>
</dbReference>
<dbReference type="SFLD" id="SFLDG01129">
    <property type="entry name" value="C1.5:_HAD__Beta-PGM__Phosphata"/>
    <property type="match status" value="1"/>
</dbReference>
<dbReference type="PANTHER" id="PTHR18901">
    <property type="entry name" value="2-DEOXYGLUCOSE-6-PHOSPHATE PHOSPHATASE 2"/>
    <property type="match status" value="1"/>
</dbReference>
<dbReference type="AlphaFoldDB" id="K2BBF5"/>
<sequence>MKNHIIFDLDWTIADTQKIHQQIESDFLRGKGLFIDPKEIWVRFAWRTPQEWISEVLLLNKINFHRDELELFVSKKDEIVISMLNEWKIELMPYAFEILELLHQNDYKIGISSGACREFINQFIVYFNLKEIVVASTSSNEVEKKKPNPDVFLTSFKKIENLFWIPDNKFVIWDWWSDVEWWHKSWAKTIWLNYSKKDKINESYCDFEIESLKDLKDILWFNN</sequence>
<dbReference type="SFLD" id="SFLDS00003">
    <property type="entry name" value="Haloacid_Dehalogenase"/>
    <property type="match status" value="1"/>
</dbReference>
<dbReference type="EMBL" id="AMFJ01021652">
    <property type="protein sequence ID" value="EKD66083.1"/>
    <property type="molecule type" value="Genomic_DNA"/>
</dbReference>
<gene>
    <name evidence="1" type="ORF">ACD_49C00066G0007</name>
</gene>
<dbReference type="InterPro" id="IPR023198">
    <property type="entry name" value="PGP-like_dom2"/>
</dbReference>
<dbReference type="InterPro" id="IPR023214">
    <property type="entry name" value="HAD_sf"/>
</dbReference>
<dbReference type="InterPro" id="IPR041492">
    <property type="entry name" value="HAD_2"/>
</dbReference>
<organism evidence="1">
    <name type="scientific">uncultured bacterium</name>
    <name type="common">gcode 4</name>
    <dbReference type="NCBI Taxonomy" id="1234023"/>
    <lineage>
        <taxon>Bacteria</taxon>
        <taxon>environmental samples</taxon>
    </lineage>
</organism>
<dbReference type="Gene3D" id="1.10.150.240">
    <property type="entry name" value="Putative phosphatase, domain 2"/>
    <property type="match status" value="1"/>
</dbReference>
<comment type="caution">
    <text evidence="1">The sequence shown here is derived from an EMBL/GenBank/DDBJ whole genome shotgun (WGS) entry which is preliminary data.</text>
</comment>
<accession>K2BBF5</accession>
<dbReference type="Gene3D" id="3.40.50.1000">
    <property type="entry name" value="HAD superfamily/HAD-like"/>
    <property type="match status" value="1"/>
</dbReference>
<dbReference type="PANTHER" id="PTHR18901:SF38">
    <property type="entry name" value="PSEUDOURIDINE-5'-PHOSPHATASE"/>
    <property type="match status" value="1"/>
</dbReference>
<protein>
    <submittedName>
        <fullName evidence="1">HAD-superfamily hydrolase, subfamily IA, variant 3</fullName>
    </submittedName>
</protein>
<dbReference type="SUPFAM" id="SSF56784">
    <property type="entry name" value="HAD-like"/>
    <property type="match status" value="1"/>
</dbReference>
<proteinExistence type="predicted"/>
<reference evidence="1" key="1">
    <citation type="journal article" date="2012" name="Science">
        <title>Fermentation, hydrogen, and sulfur metabolism in multiple uncultivated bacterial phyla.</title>
        <authorList>
            <person name="Wrighton K.C."/>
            <person name="Thomas B.C."/>
            <person name="Sharon I."/>
            <person name="Miller C.S."/>
            <person name="Castelle C.J."/>
            <person name="VerBerkmoes N.C."/>
            <person name="Wilkins M.J."/>
            <person name="Hettich R.L."/>
            <person name="Lipton M.S."/>
            <person name="Williams K.H."/>
            <person name="Long P.E."/>
            <person name="Banfield J.F."/>
        </authorList>
    </citation>
    <scope>NUCLEOTIDE SEQUENCE [LARGE SCALE GENOMIC DNA]</scope>
</reference>
<keyword evidence="1" id="KW-0378">Hydrolase</keyword>